<comment type="subcellular location">
    <subcellularLocation>
        <location evidence="2">Cell membrane</location>
        <topology evidence="2">Multi-pass membrane protein</topology>
    </subcellularLocation>
</comment>
<dbReference type="PATRIC" id="fig|1261131.3.peg.543"/>
<name>U6B4C4_9HYPH</name>
<keyword evidence="2" id="KW-0520">NAD</keyword>
<dbReference type="HOGENOM" id="CLU_085957_4_1_5"/>
<feature type="transmembrane region" description="Helical" evidence="2">
    <location>
        <begin position="32"/>
        <end position="51"/>
    </location>
</feature>
<evidence type="ECO:0000313" key="4">
    <source>
        <dbReference type="Proteomes" id="UP000017862"/>
    </source>
</evidence>
<sequence>MVLQSLFFYLFSFMAIMSSLMVVISRNPVNSVFFLIFIFLNAAGILILLGAEFVAMITLVAYVGAVVVLFLFVIMMIDINIEGVKSISTKRGFLGAFFIGILSAELIIGVSDLEVFGSKGDISILSIRGSNTEYLGTVLYTNYAYPLEIAAFILLLSMIGAIVLTLRHRTNIKRQNISKQLESNYGNSVEIVKVKSGQGI</sequence>
<keyword evidence="4" id="KW-1185">Reference proteome</keyword>
<dbReference type="KEGG" id="lar:lam_572"/>
<dbReference type="EC" id="7.1.1.-" evidence="2"/>
<keyword evidence="2" id="KW-1003">Cell membrane</keyword>
<feature type="transmembrane region" description="Helical" evidence="2">
    <location>
        <begin position="93"/>
        <end position="111"/>
    </location>
</feature>
<feature type="transmembrane region" description="Helical" evidence="2">
    <location>
        <begin position="57"/>
        <end position="81"/>
    </location>
</feature>
<dbReference type="PANTHER" id="PTHR33269">
    <property type="entry name" value="NADH-UBIQUINONE OXIDOREDUCTASE CHAIN 6"/>
    <property type="match status" value="1"/>
</dbReference>
<dbReference type="PANTHER" id="PTHR33269:SF17">
    <property type="entry name" value="NADH-UBIQUINONE OXIDOREDUCTASE CHAIN 6"/>
    <property type="match status" value="1"/>
</dbReference>
<dbReference type="Proteomes" id="UP000017862">
    <property type="component" value="Chromosome"/>
</dbReference>
<dbReference type="GO" id="GO:0048038">
    <property type="term" value="F:quinone binding"/>
    <property type="evidence" value="ECO:0007669"/>
    <property type="project" value="UniProtKB-UniRule"/>
</dbReference>
<dbReference type="Pfam" id="PF00499">
    <property type="entry name" value="Oxidored_q3"/>
    <property type="match status" value="1"/>
</dbReference>
<feature type="transmembrane region" description="Helical" evidence="2">
    <location>
        <begin position="143"/>
        <end position="166"/>
    </location>
</feature>
<reference evidence="3 4" key="1">
    <citation type="journal article" date="2014" name="Mol. Plant Microbe Interact.">
        <title>The complete genome sequence of Candidatus Liberibacter americanus, associated with citrus Huanglongbing.</title>
        <authorList>
            <person name="Wulff N.A."/>
            <person name="Zhang S."/>
            <person name="Setubal J.C."/>
            <person name="Almeida N.F."/>
            <person name="Martins E.C."/>
            <person name="Harakava R."/>
            <person name="Kumar D."/>
            <person name="Rangel L.T."/>
            <person name="Foissac X."/>
            <person name="Bove J."/>
            <person name="Gabriel D.W."/>
        </authorList>
    </citation>
    <scope>NUCLEOTIDE SEQUENCE [LARGE SCALE GENOMIC DNA]</scope>
    <source>
        <strain evidence="3 4">Sao Paulo</strain>
    </source>
</reference>
<organism evidence="3 4">
    <name type="scientific">Candidatus Liberibacter americanus str. Sao Paulo</name>
    <dbReference type="NCBI Taxonomy" id="1261131"/>
    <lineage>
        <taxon>Bacteria</taxon>
        <taxon>Pseudomonadati</taxon>
        <taxon>Pseudomonadota</taxon>
        <taxon>Alphaproteobacteria</taxon>
        <taxon>Hyphomicrobiales</taxon>
        <taxon>Rhizobiaceae</taxon>
        <taxon>Liberibacter</taxon>
    </lineage>
</organism>
<dbReference type="eggNOG" id="COG0839">
    <property type="taxonomic scope" value="Bacteria"/>
</dbReference>
<keyword evidence="2" id="KW-0874">Quinone</keyword>
<accession>U6B4C4</accession>
<dbReference type="RefSeq" id="WP_007557228.1">
    <property type="nucleotide sequence ID" value="NC_022793.1"/>
</dbReference>
<evidence type="ECO:0000256" key="1">
    <source>
        <dbReference type="ARBA" id="ARBA00005698"/>
    </source>
</evidence>
<keyword evidence="2" id="KW-0472">Membrane</keyword>
<proteinExistence type="inferred from homology"/>
<dbReference type="GO" id="GO:0005886">
    <property type="term" value="C:plasma membrane"/>
    <property type="evidence" value="ECO:0007669"/>
    <property type="project" value="UniProtKB-SubCell"/>
</dbReference>
<protein>
    <recommendedName>
        <fullName evidence="2">NADH-quinone oxidoreductase subunit J</fullName>
        <ecNumber evidence="2">7.1.1.-</ecNumber>
    </recommendedName>
</protein>
<keyword evidence="2" id="KW-0812">Transmembrane</keyword>
<gene>
    <name evidence="3" type="primary">nuoJ</name>
    <name evidence="3" type="ORF">lam_572</name>
</gene>
<comment type="similarity">
    <text evidence="1 2">Belongs to the complex I subunit 6 family.</text>
</comment>
<dbReference type="EMBL" id="CP006604">
    <property type="protein sequence ID" value="AHA27919.1"/>
    <property type="molecule type" value="Genomic_DNA"/>
</dbReference>
<dbReference type="InterPro" id="IPR001457">
    <property type="entry name" value="NADH_UbQ/plastoQ_OxRdtase_su6"/>
</dbReference>
<dbReference type="GO" id="GO:0008137">
    <property type="term" value="F:NADH dehydrogenase (ubiquinone) activity"/>
    <property type="evidence" value="ECO:0007669"/>
    <property type="project" value="UniProtKB-UniRule"/>
</dbReference>
<keyword evidence="2" id="KW-1133">Transmembrane helix</keyword>
<feature type="transmembrane region" description="Helical" evidence="2">
    <location>
        <begin position="6"/>
        <end position="25"/>
    </location>
</feature>
<keyword evidence="3" id="KW-0830">Ubiquinone</keyword>
<dbReference type="InterPro" id="IPR042106">
    <property type="entry name" value="Nuo/plastoQ_OxRdtase_6_NuoJ"/>
</dbReference>
<dbReference type="NCBIfam" id="NF005164">
    <property type="entry name" value="PRK06638.1-4"/>
    <property type="match status" value="1"/>
</dbReference>
<dbReference type="Gene3D" id="1.20.120.1200">
    <property type="entry name" value="NADH-ubiquinone/plastoquinone oxidoreductase chain 6, subunit NuoJ"/>
    <property type="match status" value="1"/>
</dbReference>
<evidence type="ECO:0000256" key="2">
    <source>
        <dbReference type="RuleBase" id="RU004429"/>
    </source>
</evidence>
<dbReference type="AlphaFoldDB" id="U6B4C4"/>
<dbReference type="STRING" id="1261131.lam_572"/>
<comment type="catalytic activity">
    <reaction evidence="2">
        <text>a quinone + NADH + 5 H(+)(in) = a quinol + NAD(+) + 4 H(+)(out)</text>
        <dbReference type="Rhea" id="RHEA:57888"/>
        <dbReference type="ChEBI" id="CHEBI:15378"/>
        <dbReference type="ChEBI" id="CHEBI:24646"/>
        <dbReference type="ChEBI" id="CHEBI:57540"/>
        <dbReference type="ChEBI" id="CHEBI:57945"/>
        <dbReference type="ChEBI" id="CHEBI:132124"/>
    </reaction>
</comment>
<comment type="function">
    <text evidence="2">NDH-1 shuttles electrons from NADH, via FMN and iron-sulfur (Fe-S) centers, to quinones in the respiratory chain. Couples the redox reaction to proton translocation (for every two electrons transferred, four hydrogen ions are translocated across the cytoplasmic membrane), and thus conserves the redox energy in a proton gradient.</text>
</comment>
<evidence type="ECO:0000313" key="3">
    <source>
        <dbReference type="EMBL" id="AHA27919.1"/>
    </source>
</evidence>